<dbReference type="EMBL" id="JROU02001440">
    <property type="protein sequence ID" value="OEH76490.1"/>
    <property type="molecule type" value="Genomic_DNA"/>
</dbReference>
<feature type="region of interest" description="Disordered" evidence="1">
    <location>
        <begin position="1"/>
        <end position="24"/>
    </location>
</feature>
<gene>
    <name evidence="2" type="ORF">cyc_00379</name>
</gene>
<dbReference type="PANTHER" id="PTHR31343:SF42">
    <property type="entry name" value="T15D22.8"/>
    <property type="match status" value="1"/>
</dbReference>
<feature type="compositionally biased region" description="Low complexity" evidence="1">
    <location>
        <begin position="493"/>
        <end position="510"/>
    </location>
</feature>
<feature type="compositionally biased region" description="Low complexity" evidence="1">
    <location>
        <begin position="660"/>
        <end position="677"/>
    </location>
</feature>
<keyword evidence="3" id="KW-1185">Reference proteome</keyword>
<dbReference type="VEuPathDB" id="ToxoDB:LOC34617566"/>
<reference evidence="2 3" key="1">
    <citation type="journal article" date="2016" name="BMC Genomics">
        <title>Comparative genomics reveals Cyclospora cayetanensis possesses coccidia-like metabolism and invasion components but unique surface antigens.</title>
        <authorList>
            <person name="Liu S."/>
            <person name="Wang L."/>
            <person name="Zheng H."/>
            <person name="Xu Z."/>
            <person name="Roellig D.M."/>
            <person name="Li N."/>
            <person name="Frace M.A."/>
            <person name="Tang K."/>
            <person name="Arrowood M.J."/>
            <person name="Moss D.M."/>
            <person name="Zhang L."/>
            <person name="Feng Y."/>
            <person name="Xiao L."/>
        </authorList>
    </citation>
    <scope>NUCLEOTIDE SEQUENCE [LARGE SCALE GENOMIC DNA]</scope>
    <source>
        <strain evidence="2 3">CHN_HEN01</strain>
    </source>
</reference>
<evidence type="ECO:0000313" key="3">
    <source>
        <dbReference type="Proteomes" id="UP000095192"/>
    </source>
</evidence>
<feature type="compositionally biased region" description="Low complexity" evidence="1">
    <location>
        <begin position="816"/>
        <end position="831"/>
    </location>
</feature>
<feature type="region of interest" description="Disordered" evidence="1">
    <location>
        <begin position="491"/>
        <end position="510"/>
    </location>
</feature>
<evidence type="ECO:0000256" key="1">
    <source>
        <dbReference type="SAM" id="MobiDB-lite"/>
    </source>
</evidence>
<dbReference type="Pfam" id="PF05623">
    <property type="entry name" value="DUF789"/>
    <property type="match status" value="1"/>
</dbReference>
<proteinExistence type="predicted"/>
<feature type="compositionally biased region" description="Low complexity" evidence="1">
    <location>
        <begin position="547"/>
        <end position="560"/>
    </location>
</feature>
<feature type="compositionally biased region" description="Polar residues" evidence="1">
    <location>
        <begin position="394"/>
        <end position="418"/>
    </location>
</feature>
<name>A0A1D3CZ61_9EIME</name>
<dbReference type="InterPro" id="IPR008507">
    <property type="entry name" value="DUF789"/>
</dbReference>
<feature type="region of interest" description="Disordered" evidence="1">
    <location>
        <begin position="950"/>
        <end position="969"/>
    </location>
</feature>
<sequence length="1104" mass="117487">MASGEKHSAQQPLPPKQKDCHDYGGFQQSSWYRAAPRHPPRLWGGPPPFMIFMPSSGRPPYVASHFLHPSREKQHAAEEFWSRAHAATAAAEIPGLSCGSDFSTCDVAAAADADAAAFEASSSRCDRGGRHRGRSSRHSEARSYSAHQQPPQHSRQLYEQPPYRLFEQQGGPPAFPVAPFPQQSHQQHHATTLKQPHGRGYADVSTKFRGEPRQGPRFRGGRVAEKLQSGGGLQSHLQGGYSGDFSLGPRAASECGDASLQCIPPYSTGPQRPYGGGVFSKGSATSAPPPEGSWVAADYGRRTQGCLYVQPKYRQQQKAHAHLQPFYPQQEGLQQQQQQEQQQEQEQEQEQQRQQRQEQAQLQHAAQDPASKERSSSMGSQAASGASGDCCRSPLSTSSLQSEPSFSKGASDNDSQLSDRLPSRELPPSASQSALALGRAKKASEAASSLSLAAGEGRGCKGDVPLEQRSRQGECLDAQAAAAGIETTDLHPASRGAAVSAAAAAPADSNNSAALLAESSSFADRGDEDAVRHSAQVQRCRGSRNRAGAADEAPSAAAAATGGGSPPVAPLAARGLSASGVQAEFAANAASCSVGSGCPVQSPTSEGEGGAEPFFSDIGKAQEEGLSRGLFNLTSFLIATTPAVRVSRRFRRSKPSSTPAREASGAAAADARTTAHAVQLHDGGAAAPVRSSACTPVLSNPGEQEHGRGGGEGAASSSACTLLNARADCPPAEEAGVGAEGSKVEEEEGLPSFPLSELWRSFDDASTFGLEVPLLDEEQRIAYVIYVPYLSALHLFPRKRQQVQPEQQPEPKEGDFSSSSGSGTTEDTSTTRPGCGGCFRYMEVRLPYQRRPLSQQVTQLLQGAEVTQSQQLKLLCSSSEELSDESWCIDICTSLHVSVCFYRALSAAAIQREFCKVPAPSFLVYYRLRLTASPQAPFCAPDAIASDDATASPRSAAAESSPKRQGQRSAGCCAEHGAEDAKKEACKGQQQHRSAEGPLPTGGTVGELQSGEKGKDRFIALARFAVIASKGQQEWLSSAQHFLRLSRLLRGNRGACYLCSGASSGNDDRSQFFKAEMMRLEEWLKKSHVNHPDFNSFRTGTVKR</sequence>
<feature type="region of interest" description="Disordered" evidence="1">
    <location>
        <begin position="731"/>
        <end position="750"/>
    </location>
</feature>
<organism evidence="2 3">
    <name type="scientific">Cyclospora cayetanensis</name>
    <dbReference type="NCBI Taxonomy" id="88456"/>
    <lineage>
        <taxon>Eukaryota</taxon>
        <taxon>Sar</taxon>
        <taxon>Alveolata</taxon>
        <taxon>Apicomplexa</taxon>
        <taxon>Conoidasida</taxon>
        <taxon>Coccidia</taxon>
        <taxon>Eucoccidiorida</taxon>
        <taxon>Eimeriorina</taxon>
        <taxon>Eimeriidae</taxon>
        <taxon>Cyclospora</taxon>
    </lineage>
</organism>
<feature type="region of interest" description="Disordered" evidence="1">
    <location>
        <begin position="267"/>
        <end position="296"/>
    </location>
</feature>
<feature type="region of interest" description="Disordered" evidence="1">
    <location>
        <begin position="119"/>
        <end position="155"/>
    </location>
</feature>
<dbReference type="VEuPathDB" id="ToxoDB:cyc_00379"/>
<feature type="region of interest" description="Disordered" evidence="1">
    <location>
        <begin position="984"/>
        <end position="1010"/>
    </location>
</feature>
<feature type="compositionally biased region" description="Low complexity" evidence="1">
    <location>
        <begin position="950"/>
        <end position="960"/>
    </location>
</feature>
<comment type="caution">
    <text evidence="2">The sequence shown here is derived from an EMBL/GenBank/DDBJ whole genome shotgun (WGS) entry which is preliminary data.</text>
</comment>
<feature type="compositionally biased region" description="Polar residues" evidence="1">
    <location>
        <begin position="145"/>
        <end position="155"/>
    </location>
</feature>
<feature type="region of interest" description="Disordered" evidence="1">
    <location>
        <begin position="317"/>
        <end position="465"/>
    </location>
</feature>
<dbReference type="Proteomes" id="UP000095192">
    <property type="component" value="Unassembled WGS sequence"/>
</dbReference>
<dbReference type="PANTHER" id="PTHR31343">
    <property type="entry name" value="T15D22.8"/>
    <property type="match status" value="1"/>
</dbReference>
<feature type="compositionally biased region" description="Low complexity" evidence="1">
    <location>
        <begin position="376"/>
        <end position="388"/>
    </location>
</feature>
<evidence type="ECO:0000313" key="2">
    <source>
        <dbReference type="EMBL" id="OEH76490.1"/>
    </source>
</evidence>
<feature type="compositionally biased region" description="Low complexity" evidence="1">
    <location>
        <begin position="445"/>
        <end position="455"/>
    </location>
</feature>
<feature type="region of interest" description="Disordered" evidence="1">
    <location>
        <begin position="800"/>
        <end position="834"/>
    </location>
</feature>
<accession>A0A1D3CZ61</accession>
<feature type="compositionally biased region" description="Low complexity" evidence="1">
    <location>
        <begin position="329"/>
        <end position="342"/>
    </location>
</feature>
<protein>
    <submittedName>
        <fullName evidence="2">Uncharacterized protein</fullName>
    </submittedName>
</protein>
<feature type="region of interest" description="Disordered" evidence="1">
    <location>
        <begin position="523"/>
        <end position="566"/>
    </location>
</feature>
<feature type="region of interest" description="Disordered" evidence="1">
    <location>
        <begin position="168"/>
        <end position="245"/>
    </location>
</feature>
<dbReference type="InParanoid" id="A0A1D3CZ61"/>
<feature type="region of interest" description="Disordered" evidence="1">
    <location>
        <begin position="649"/>
        <end position="716"/>
    </location>
</feature>
<dbReference type="AlphaFoldDB" id="A0A1D3CZ61"/>